<dbReference type="EMBL" id="KZ669285">
    <property type="protein sequence ID" value="PPR85719.1"/>
    <property type="molecule type" value="Genomic_DNA"/>
</dbReference>
<evidence type="ECO:0000313" key="2">
    <source>
        <dbReference type="EMBL" id="PPR85719.1"/>
    </source>
</evidence>
<dbReference type="GO" id="GO:0031929">
    <property type="term" value="P:TOR signaling"/>
    <property type="evidence" value="ECO:0007669"/>
    <property type="project" value="TreeGrafter"/>
</dbReference>
<dbReference type="Pfam" id="PF04176">
    <property type="entry name" value="TIP41"/>
    <property type="match status" value="1"/>
</dbReference>
<protein>
    <submittedName>
        <fullName evidence="2">Uncharacterized protein</fullName>
    </submittedName>
</protein>
<gene>
    <name evidence="2" type="ORF">GOBAR_AA34969</name>
</gene>
<dbReference type="InterPro" id="IPR051330">
    <property type="entry name" value="Phosphatase_reg/MetRdx"/>
</dbReference>
<comment type="similarity">
    <text evidence="1">Belongs to the TIP41 family.</text>
</comment>
<organism evidence="2 3">
    <name type="scientific">Gossypium barbadense</name>
    <name type="common">Sea Island cotton</name>
    <name type="synonym">Hibiscus barbadensis</name>
    <dbReference type="NCBI Taxonomy" id="3634"/>
    <lineage>
        <taxon>Eukaryota</taxon>
        <taxon>Viridiplantae</taxon>
        <taxon>Streptophyta</taxon>
        <taxon>Embryophyta</taxon>
        <taxon>Tracheophyta</taxon>
        <taxon>Spermatophyta</taxon>
        <taxon>Magnoliopsida</taxon>
        <taxon>eudicotyledons</taxon>
        <taxon>Gunneridae</taxon>
        <taxon>Pentapetalae</taxon>
        <taxon>rosids</taxon>
        <taxon>malvids</taxon>
        <taxon>Malvales</taxon>
        <taxon>Malvaceae</taxon>
        <taxon>Malvoideae</taxon>
        <taxon>Gossypium</taxon>
    </lineage>
</organism>
<dbReference type="GO" id="GO:0005829">
    <property type="term" value="C:cytosol"/>
    <property type="evidence" value="ECO:0007669"/>
    <property type="project" value="TreeGrafter"/>
</dbReference>
<dbReference type="PANTHER" id="PTHR21021">
    <property type="entry name" value="GAF/PUTATIVE CYTOSKELETAL PROTEIN"/>
    <property type="match status" value="1"/>
</dbReference>
<evidence type="ECO:0000313" key="3">
    <source>
        <dbReference type="Proteomes" id="UP000239757"/>
    </source>
</evidence>
<dbReference type="Proteomes" id="UP000239757">
    <property type="component" value="Unassembled WGS sequence"/>
</dbReference>
<dbReference type="PANTHER" id="PTHR21021:SF16">
    <property type="entry name" value="TIP41-LIKE PROTEIN"/>
    <property type="match status" value="1"/>
</dbReference>
<reference evidence="2 3" key="1">
    <citation type="submission" date="2015-01" db="EMBL/GenBank/DDBJ databases">
        <title>Genome of allotetraploid Gossypium barbadense reveals genomic plasticity and fiber elongation in cotton evolution.</title>
        <authorList>
            <person name="Chen X."/>
            <person name="Liu X."/>
            <person name="Zhao B."/>
            <person name="Zheng H."/>
            <person name="Hu Y."/>
            <person name="Lu G."/>
            <person name="Yang C."/>
            <person name="Chen J."/>
            <person name="Shan C."/>
            <person name="Zhang L."/>
            <person name="Zhou Y."/>
            <person name="Wang L."/>
            <person name="Guo W."/>
            <person name="Bai Y."/>
            <person name="Ruan J."/>
            <person name="Shangguan X."/>
            <person name="Mao Y."/>
            <person name="Jiang J."/>
            <person name="Zhu Y."/>
            <person name="Lei J."/>
            <person name="Kang H."/>
            <person name="Chen S."/>
            <person name="He X."/>
            <person name="Wang R."/>
            <person name="Wang Y."/>
            <person name="Chen J."/>
            <person name="Wang L."/>
            <person name="Yu S."/>
            <person name="Wang B."/>
            <person name="Wei J."/>
            <person name="Song S."/>
            <person name="Lu X."/>
            <person name="Gao Z."/>
            <person name="Gu W."/>
            <person name="Deng X."/>
            <person name="Ma D."/>
            <person name="Wang S."/>
            <person name="Liang W."/>
            <person name="Fang L."/>
            <person name="Cai C."/>
            <person name="Zhu X."/>
            <person name="Zhou B."/>
            <person name="Zhang Y."/>
            <person name="Chen Z."/>
            <person name="Xu S."/>
            <person name="Zhu R."/>
            <person name="Wang S."/>
            <person name="Zhang T."/>
            <person name="Zhao G."/>
        </authorList>
    </citation>
    <scope>NUCLEOTIDE SEQUENCE [LARGE SCALE GENOMIC DNA]</scope>
    <source>
        <strain evidence="3">cv. Xinhai21</strain>
        <tissue evidence="2">Leaf</tissue>
    </source>
</reference>
<sequence length="278" mass="31826">MEVEVDEEELKSAGADFLFFHGREIDSHVASGNDIRFNALDAFSGWKHEGLPPVKVPSAAQWKFRTQGKKFQRGAQASIGRIAHCGLMSLRSHEKNQFFSVMREVFMFVTQVVLYEDELADNKVSLLTVKVTEEKLIKGAFGNGDQIRTLEHSSLLQIVGHPHPLCFWMESHIWPFFEKDVGRKQHINLYLLQKGYPTDSAAYGDPSISSQRLPVIVHLTQKHLFPGNLPLPVQTICTEQTRQNLDLEIVGPQLYQLDLKFRESDNVDEWGYYRKRIS</sequence>
<name>A0A2P5W3U2_GOSBA</name>
<dbReference type="InterPro" id="IPR007303">
    <property type="entry name" value="TIP41-like"/>
</dbReference>
<dbReference type="AlphaFoldDB" id="A0A2P5W3U2"/>
<accession>A0A2P5W3U2</accession>
<dbReference type="OrthoDB" id="10253878at2759"/>
<proteinExistence type="inferred from homology"/>
<evidence type="ECO:0000256" key="1">
    <source>
        <dbReference type="ARBA" id="ARBA00006658"/>
    </source>
</evidence>